<comment type="caution">
    <text evidence="6">The sequence shown here is derived from an EMBL/GenBank/DDBJ whole genome shotgun (WGS) entry which is preliminary data.</text>
</comment>
<evidence type="ECO:0000256" key="3">
    <source>
        <dbReference type="SAM" id="Coils"/>
    </source>
</evidence>
<dbReference type="EMBL" id="FPIW01000002">
    <property type="protein sequence ID" value="SFW12950.1"/>
    <property type="molecule type" value="Genomic_DNA"/>
</dbReference>
<dbReference type="AlphaFoldDB" id="A0AA94HQB3"/>
<dbReference type="InterPro" id="IPR058792">
    <property type="entry name" value="Beta-barrel_RND_2"/>
</dbReference>
<dbReference type="PANTHER" id="PTHR32347:SF14">
    <property type="entry name" value="EFFLUX SYSTEM COMPONENT YKNX-RELATED"/>
    <property type="match status" value="1"/>
</dbReference>
<dbReference type="InterPro" id="IPR050465">
    <property type="entry name" value="UPF0194_transport"/>
</dbReference>
<dbReference type="GO" id="GO:0030313">
    <property type="term" value="C:cell envelope"/>
    <property type="evidence" value="ECO:0007669"/>
    <property type="project" value="UniProtKB-SubCell"/>
</dbReference>
<protein>
    <submittedName>
        <fullName evidence="6">Barrel-sandwich domain of CusB or HlyD membrane-fusion</fullName>
    </submittedName>
</protein>
<evidence type="ECO:0000256" key="2">
    <source>
        <dbReference type="ARBA" id="ARBA00023054"/>
    </source>
</evidence>
<keyword evidence="2 3" id="KW-0175">Coiled coil</keyword>
<dbReference type="OMA" id="RISRISW"/>
<feature type="domain" description="CusB-like beta-barrel" evidence="5">
    <location>
        <begin position="235"/>
        <end position="312"/>
    </location>
</feature>
<organism evidence="6 7">
    <name type="scientific">Desulfovibrio desulfuricans</name>
    <dbReference type="NCBI Taxonomy" id="876"/>
    <lineage>
        <taxon>Bacteria</taxon>
        <taxon>Pseudomonadati</taxon>
        <taxon>Thermodesulfobacteriota</taxon>
        <taxon>Desulfovibrionia</taxon>
        <taxon>Desulfovibrionales</taxon>
        <taxon>Desulfovibrionaceae</taxon>
        <taxon>Desulfovibrio</taxon>
    </lineage>
</organism>
<keyword evidence="4" id="KW-0732">Signal</keyword>
<comment type="subcellular location">
    <subcellularLocation>
        <location evidence="1">Cell envelope</location>
    </subcellularLocation>
</comment>
<proteinExistence type="predicted"/>
<dbReference type="PANTHER" id="PTHR32347">
    <property type="entry name" value="EFFLUX SYSTEM COMPONENT YKNX-RELATED"/>
    <property type="match status" value="1"/>
</dbReference>
<dbReference type="Gene3D" id="2.40.30.170">
    <property type="match status" value="1"/>
</dbReference>
<dbReference type="RefSeq" id="WP_012625683.1">
    <property type="nucleotide sequence ID" value="NZ_FPIW01000002.1"/>
</dbReference>
<feature type="chain" id="PRO_5041666555" evidence="4">
    <location>
        <begin position="34"/>
        <end position="314"/>
    </location>
</feature>
<dbReference type="Pfam" id="PF25954">
    <property type="entry name" value="Beta-barrel_RND_2"/>
    <property type="match status" value="1"/>
</dbReference>
<reference evidence="7" key="1">
    <citation type="submission" date="2016-11" db="EMBL/GenBank/DDBJ databases">
        <authorList>
            <person name="Jaros S."/>
            <person name="Januszkiewicz K."/>
            <person name="Wedrychowicz H."/>
        </authorList>
    </citation>
    <scope>NUCLEOTIDE SEQUENCE [LARGE SCALE GENOMIC DNA]</scope>
    <source>
        <strain evidence="7">DSM 7057</strain>
    </source>
</reference>
<feature type="coiled-coil region" evidence="3">
    <location>
        <begin position="104"/>
        <end position="169"/>
    </location>
</feature>
<evidence type="ECO:0000313" key="7">
    <source>
        <dbReference type="Proteomes" id="UP000182680"/>
    </source>
</evidence>
<dbReference type="Proteomes" id="UP000182680">
    <property type="component" value="Unassembled WGS sequence"/>
</dbReference>
<evidence type="ECO:0000259" key="5">
    <source>
        <dbReference type="Pfam" id="PF25954"/>
    </source>
</evidence>
<evidence type="ECO:0000256" key="4">
    <source>
        <dbReference type="SAM" id="SignalP"/>
    </source>
</evidence>
<gene>
    <name evidence="6" type="ORF">SAMN02910291_00124</name>
</gene>
<evidence type="ECO:0000256" key="1">
    <source>
        <dbReference type="ARBA" id="ARBA00004196"/>
    </source>
</evidence>
<sequence>MQRLARLRFFAAPGLFLTLVLLCSLAFAAAASAAEGGKSGVTILTGKVVTTVMRAIPMPFNGVVDDVLVKPGEAVEENAPLMRYHLHEDAERALQREVMQGPGTESLKSQVLDLERKLAETIAQRNKARQLAASGLGSRQASGRLEEDVTSLQRRIELTTTTIKKAENSFAIRLKELSSYFGQEIREGEILPETLTLTSPIKGYVLSLDATLNPGTLLQAGSMPIRVGQLDPVLIQVPVYEAEISGISEGDKVDVEIPSLGNKVFPGKVNEISWVSNDMSVSNPSYYTVEITVPNPDLELKPGFKAVVRFGGGR</sequence>
<feature type="signal peptide" evidence="4">
    <location>
        <begin position="1"/>
        <end position="33"/>
    </location>
</feature>
<accession>A0AA94HQB3</accession>
<evidence type="ECO:0000313" key="6">
    <source>
        <dbReference type="EMBL" id="SFW12950.1"/>
    </source>
</evidence>
<name>A0AA94HQB3_DESDE</name>